<reference evidence="1 2" key="1">
    <citation type="journal article" date="2011" name="BMC Genomics">
        <title>Complete genome sequence of Corynebacterium variabile DSM 44702 isolated from the surface of smear-ripened cheeses and insights into cheese ripening and flavor generation.</title>
        <authorList>
            <person name="Schroeder J."/>
            <person name="Maus I."/>
            <person name="Trost E."/>
            <person name="Tauch A."/>
        </authorList>
    </citation>
    <scope>NUCLEOTIDE SEQUENCE [LARGE SCALE GENOMIC DNA]</scope>
    <source>
        <strain evidence="2">DSM 44702 / JCM 12073 / NCIMB 30131</strain>
    </source>
</reference>
<dbReference type="Gene3D" id="3.30.460.10">
    <property type="entry name" value="Beta Polymerase, domain 2"/>
    <property type="match status" value="1"/>
</dbReference>
<dbReference type="AlphaFoldDB" id="G0HGW7"/>
<evidence type="ECO:0000313" key="2">
    <source>
        <dbReference type="Proteomes" id="UP000006659"/>
    </source>
</evidence>
<proteinExistence type="predicted"/>
<dbReference type="eggNOG" id="COG5006">
    <property type="taxonomic scope" value="Bacteria"/>
</dbReference>
<dbReference type="HOGENOM" id="CLU_1270531_0_0_11"/>
<dbReference type="KEGG" id="cva:CVAR_2612"/>
<sequence length="217" mass="22983">MFSVMNLSLYAAVERIGLGLAVTLEFLGPLTVAIAGSRRAVDACGALIAGMGVLLLTRPGGSADLTGVGFRLLAASAWGAYILLNHTCGRCLPGLQGTAEILLFDDPSPDDPDPWVVRPEPQRIELVDHDPSWTAQAEELCTRIAGALGMRALRIEHVGRPRYPDCRRSPSSTWMSLSPTPPTRRTDFLSWRMPASSSPSVSPGGTGIAACAVPHPG</sequence>
<accession>G0HGW7</accession>
<evidence type="ECO:0000313" key="1">
    <source>
        <dbReference type="EMBL" id="AEK37955.1"/>
    </source>
</evidence>
<dbReference type="InterPro" id="IPR043519">
    <property type="entry name" value="NT_sf"/>
</dbReference>
<dbReference type="Proteomes" id="UP000006659">
    <property type="component" value="Chromosome"/>
</dbReference>
<name>G0HGW7_CORVD</name>
<organism evidence="1 2">
    <name type="scientific">Corynebacterium variabile (strain DSM 44702 / CIP 107183 / JCM 12073 / NCIMB 30131)</name>
    <name type="common">Corynebacterium mooreparkense</name>
    <dbReference type="NCBI Taxonomy" id="858619"/>
    <lineage>
        <taxon>Bacteria</taxon>
        <taxon>Bacillati</taxon>
        <taxon>Actinomycetota</taxon>
        <taxon>Actinomycetes</taxon>
        <taxon>Mycobacteriales</taxon>
        <taxon>Corynebacteriaceae</taxon>
        <taxon>Corynebacterium</taxon>
    </lineage>
</organism>
<protein>
    <submittedName>
        <fullName evidence="1">Uncharacterized protein</fullName>
    </submittedName>
</protein>
<dbReference type="EMBL" id="CP002917">
    <property type="protein sequence ID" value="AEK37955.1"/>
    <property type="molecule type" value="Genomic_DNA"/>
</dbReference>
<gene>
    <name evidence="1" type="ordered locus">CVAR_2612</name>
</gene>
<dbReference type="STRING" id="858619.CVAR_2612"/>